<dbReference type="RefSeq" id="XP_018995709.1">
    <property type="nucleotide sequence ID" value="XM_019137040.1"/>
</dbReference>
<dbReference type="EMBL" id="AWGJ01000004">
    <property type="protein sequence ID" value="ODN81143.1"/>
    <property type="molecule type" value="Genomic_DNA"/>
</dbReference>
<feature type="compositionally biased region" description="Pro residues" evidence="1">
    <location>
        <begin position="136"/>
        <end position="149"/>
    </location>
</feature>
<feature type="compositionally biased region" description="Low complexity" evidence="1">
    <location>
        <begin position="106"/>
        <end position="119"/>
    </location>
</feature>
<accession>A0A1E3HXS1</accession>
<organism evidence="2 3">
    <name type="scientific">Cryptococcus amylolentus CBS 6039</name>
    <dbReference type="NCBI Taxonomy" id="1295533"/>
    <lineage>
        <taxon>Eukaryota</taxon>
        <taxon>Fungi</taxon>
        <taxon>Dikarya</taxon>
        <taxon>Basidiomycota</taxon>
        <taxon>Agaricomycotina</taxon>
        <taxon>Tremellomycetes</taxon>
        <taxon>Tremellales</taxon>
        <taxon>Cryptococcaceae</taxon>
        <taxon>Cryptococcus</taxon>
    </lineage>
</organism>
<gene>
    <name evidence="2" type="ORF">L202_03235</name>
</gene>
<dbReference type="RefSeq" id="XP_018995708.1">
    <property type="nucleotide sequence ID" value="XM_019137039.1"/>
</dbReference>
<reference evidence="2 3" key="1">
    <citation type="submission" date="2016-06" db="EMBL/GenBank/DDBJ databases">
        <title>Evolution of pathogenesis and genome organization in the Tremellales.</title>
        <authorList>
            <person name="Cuomo C."/>
            <person name="Litvintseva A."/>
            <person name="Heitman J."/>
            <person name="Chen Y."/>
            <person name="Sun S."/>
            <person name="Springer D."/>
            <person name="Dromer F."/>
            <person name="Young S."/>
            <person name="Zeng Q."/>
            <person name="Chapman S."/>
            <person name="Gujja S."/>
            <person name="Saif S."/>
            <person name="Birren B."/>
        </authorList>
    </citation>
    <scope>NUCLEOTIDE SEQUENCE [LARGE SCALE GENOMIC DNA]</scope>
    <source>
        <strain evidence="2 3">CBS 6039</strain>
    </source>
</reference>
<dbReference type="Proteomes" id="UP000094065">
    <property type="component" value="Unassembled WGS sequence"/>
</dbReference>
<evidence type="ECO:0000313" key="3">
    <source>
        <dbReference type="Proteomes" id="UP000094065"/>
    </source>
</evidence>
<name>A0A1E3HXS1_9TREE</name>
<dbReference type="EMBL" id="AWGJ01000004">
    <property type="protein sequence ID" value="ODN81142.1"/>
    <property type="molecule type" value="Genomic_DNA"/>
</dbReference>
<evidence type="ECO:0000313" key="2">
    <source>
        <dbReference type="EMBL" id="ODN81143.1"/>
    </source>
</evidence>
<feature type="compositionally biased region" description="Basic residues" evidence="1">
    <location>
        <begin position="415"/>
        <end position="424"/>
    </location>
</feature>
<dbReference type="OrthoDB" id="10366546at2759"/>
<feature type="region of interest" description="Disordered" evidence="1">
    <location>
        <begin position="366"/>
        <end position="433"/>
    </location>
</feature>
<dbReference type="AlphaFoldDB" id="A0A1E3HXS1"/>
<evidence type="ECO:0000256" key="1">
    <source>
        <dbReference type="SAM" id="MobiDB-lite"/>
    </source>
</evidence>
<feature type="region of interest" description="Disordered" evidence="1">
    <location>
        <begin position="105"/>
        <end position="156"/>
    </location>
</feature>
<dbReference type="GeneID" id="30154544"/>
<sequence>MPPAPIILAHSGRPPTGPLVYDRETSFRIVRALSQHESAPPLAFGIAVIQEVQSLSIFYGCQPCSIAAQCHMVLPLEIAELRGHIFSSRHLESVSVAEAKVERHITPPASEPPSLTSSPSPLPAPAPSPLANTPGILPPPPWYNQPTPSPTLSSSSLYTVSTFDPMDAEMEEDEVEMSVSPMPLCTTYPLSRARLWLSHSPILSPASPPAPSVPFPTSVPMRRSLSEIYPPTVSNVLGAHGGPGMSRRATLPTQVKNPRMILPLPGSNNKLPVLSPTPPLTSASSPTCSDSSFSEIKFYQCKPCVYTGLFCGTLPNDPEALRLHSSSGGHKQSLAIYYGPHVPPQPYQHAHAHETSLVERARYAPYEHRRSPRPPPRDSPVLHMPRPQRPHGDWKMLKSSSFPTLSRPYRDNTHSRKKQHRARSRGAESEAYGGHDARGWLDALAHVAAMELDQS</sequence>
<protein>
    <submittedName>
        <fullName evidence="2">Uncharacterized protein</fullName>
    </submittedName>
</protein>
<comment type="caution">
    <text evidence="2">The sequence shown here is derived from an EMBL/GenBank/DDBJ whole genome shotgun (WGS) entry which is preliminary data.</text>
</comment>
<keyword evidence="3" id="KW-1185">Reference proteome</keyword>
<proteinExistence type="predicted"/>